<dbReference type="GO" id="GO:0040008">
    <property type="term" value="P:regulation of growth"/>
    <property type="evidence" value="ECO:0007669"/>
    <property type="project" value="InterPro"/>
</dbReference>
<dbReference type="PANTHER" id="PTHR47490:SF2">
    <property type="entry name" value="PROTEIN BLISTER"/>
    <property type="match status" value="1"/>
</dbReference>
<feature type="region of interest" description="Disordered" evidence="1">
    <location>
        <begin position="197"/>
        <end position="216"/>
    </location>
</feature>
<dbReference type="EMBL" id="AUSU01007372">
    <property type="protein sequence ID" value="EPS60682.1"/>
    <property type="molecule type" value="Genomic_DNA"/>
</dbReference>
<evidence type="ECO:0000313" key="2">
    <source>
        <dbReference type="EMBL" id="EPS60682.1"/>
    </source>
</evidence>
<accession>S8DM37</accession>
<evidence type="ECO:0000313" key="3">
    <source>
        <dbReference type="Proteomes" id="UP000015453"/>
    </source>
</evidence>
<feature type="compositionally biased region" description="Low complexity" evidence="1">
    <location>
        <begin position="202"/>
        <end position="216"/>
    </location>
</feature>
<feature type="compositionally biased region" description="Polar residues" evidence="1">
    <location>
        <begin position="153"/>
        <end position="162"/>
    </location>
</feature>
<feature type="non-terminal residue" evidence="2">
    <location>
        <position position="243"/>
    </location>
</feature>
<dbReference type="PANTHER" id="PTHR47490">
    <property type="entry name" value="PROTEIN BLISTER"/>
    <property type="match status" value="1"/>
</dbReference>
<feature type="region of interest" description="Disordered" evidence="1">
    <location>
        <begin position="1"/>
        <end position="80"/>
    </location>
</feature>
<reference evidence="2 3" key="1">
    <citation type="journal article" date="2013" name="BMC Genomics">
        <title>The miniature genome of a carnivorous plant Genlisea aurea contains a low number of genes and short non-coding sequences.</title>
        <authorList>
            <person name="Leushkin E.V."/>
            <person name="Sutormin R.A."/>
            <person name="Nabieva E.R."/>
            <person name="Penin A.A."/>
            <person name="Kondrashov A.S."/>
            <person name="Logacheva M.D."/>
        </authorList>
    </citation>
    <scope>NUCLEOTIDE SEQUENCE [LARGE SCALE GENOMIC DNA]</scope>
</reference>
<dbReference type="Proteomes" id="UP000015453">
    <property type="component" value="Unassembled WGS sequence"/>
</dbReference>
<dbReference type="AlphaFoldDB" id="S8DM37"/>
<keyword evidence="3" id="KW-1185">Reference proteome</keyword>
<organism evidence="2 3">
    <name type="scientific">Genlisea aurea</name>
    <dbReference type="NCBI Taxonomy" id="192259"/>
    <lineage>
        <taxon>Eukaryota</taxon>
        <taxon>Viridiplantae</taxon>
        <taxon>Streptophyta</taxon>
        <taxon>Embryophyta</taxon>
        <taxon>Tracheophyta</taxon>
        <taxon>Spermatophyta</taxon>
        <taxon>Magnoliopsida</taxon>
        <taxon>eudicotyledons</taxon>
        <taxon>Gunneridae</taxon>
        <taxon>Pentapetalae</taxon>
        <taxon>asterids</taxon>
        <taxon>lamiids</taxon>
        <taxon>Lamiales</taxon>
        <taxon>Lentibulariaceae</taxon>
        <taxon>Genlisea</taxon>
    </lineage>
</organism>
<proteinExistence type="predicted"/>
<protein>
    <submittedName>
        <fullName evidence="2">Uncharacterized protein</fullName>
    </submittedName>
</protein>
<evidence type="ECO:0000256" key="1">
    <source>
        <dbReference type="SAM" id="MobiDB-lite"/>
    </source>
</evidence>
<feature type="region of interest" description="Disordered" evidence="1">
    <location>
        <begin position="132"/>
        <end position="162"/>
    </location>
</feature>
<comment type="caution">
    <text evidence="2">The sequence shown here is derived from an EMBL/GenBank/DDBJ whole genome shotgun (WGS) entry which is preliminary data.</text>
</comment>
<feature type="compositionally biased region" description="Basic and acidic residues" evidence="1">
    <location>
        <begin position="139"/>
        <end position="150"/>
    </location>
</feature>
<feature type="compositionally biased region" description="Polar residues" evidence="1">
    <location>
        <begin position="35"/>
        <end position="57"/>
    </location>
</feature>
<dbReference type="InterPro" id="IPR044194">
    <property type="entry name" value="BLISTER"/>
</dbReference>
<gene>
    <name evidence="2" type="ORF">M569_14121</name>
</gene>
<feature type="region of interest" description="Disordered" evidence="1">
    <location>
        <begin position="223"/>
        <end position="243"/>
    </location>
</feature>
<name>S8DM37_9LAMI</name>
<sequence>MASAQVLKKQKNLEAGKKKLEEFRQKKAAEKARKNVSTNNPSQSSDDIQNGKQTLESDNVRLRDFDGAGTSDVQQSEIPLERLSIAKESNISLSSLDVAGGYQPSVTGNSIGSSALETFSLNGEDYNDGAPSAGFDGLKSAKNEPVDKYADNGPSNQVASSFDHNNVFLPHRNQENHASSLPRYPSPDINLHVSKKTEDIPSDVSSLSSESISDNWSRNSFRTQLNDSGKRLGDSNLISSAYA</sequence>
<feature type="compositionally biased region" description="Basic and acidic residues" evidence="1">
    <location>
        <begin position="11"/>
        <end position="33"/>
    </location>
</feature>